<organism evidence="5 6">
    <name type="scientific">Porites lobata</name>
    <dbReference type="NCBI Taxonomy" id="104759"/>
    <lineage>
        <taxon>Eukaryota</taxon>
        <taxon>Metazoa</taxon>
        <taxon>Cnidaria</taxon>
        <taxon>Anthozoa</taxon>
        <taxon>Hexacorallia</taxon>
        <taxon>Scleractinia</taxon>
        <taxon>Fungiina</taxon>
        <taxon>Poritidae</taxon>
        <taxon>Porites</taxon>
    </lineage>
</organism>
<accession>A0ABN8RFB4</accession>
<evidence type="ECO:0000256" key="3">
    <source>
        <dbReference type="SAM" id="SignalP"/>
    </source>
</evidence>
<evidence type="ECO:0000313" key="5">
    <source>
        <dbReference type="EMBL" id="CAH3177971.1"/>
    </source>
</evidence>
<name>A0ABN8RFB4_9CNID</name>
<dbReference type="Pfam" id="PF00095">
    <property type="entry name" value="WAP"/>
    <property type="match status" value="2"/>
</dbReference>
<protein>
    <recommendedName>
        <fullName evidence="4">WAP domain-containing protein</fullName>
    </recommendedName>
</protein>
<comment type="caution">
    <text evidence="5">The sequence shown here is derived from an EMBL/GenBank/DDBJ whole genome shotgun (WGS) entry which is preliminary data.</text>
</comment>
<feature type="signal peptide" evidence="3">
    <location>
        <begin position="1"/>
        <end position="24"/>
    </location>
</feature>
<dbReference type="PANTHER" id="PTHR19441">
    <property type="entry name" value="WHEY ACDIC PROTEIN WAP"/>
    <property type="match status" value="1"/>
</dbReference>
<gene>
    <name evidence="5" type="ORF">PLOB_00020059</name>
</gene>
<dbReference type="SMART" id="SM00217">
    <property type="entry name" value="WAP"/>
    <property type="match status" value="2"/>
</dbReference>
<dbReference type="SUPFAM" id="SSF57256">
    <property type="entry name" value="Elafin-like"/>
    <property type="match status" value="2"/>
</dbReference>
<feature type="chain" id="PRO_5045080922" description="WAP domain-containing protein" evidence="3">
    <location>
        <begin position="25"/>
        <end position="141"/>
    </location>
</feature>
<evidence type="ECO:0000256" key="2">
    <source>
        <dbReference type="ARBA" id="ARBA00023157"/>
    </source>
</evidence>
<sequence>MNRAIIAVFWVFIVCSILTGQVWSASYFKRDHLNLDAMEKRLFGLDGGCPKPGRFGLCVELCGVGGGCSGGKICCFNGCGHQCMSPAVEEKPGFCPKLKPGQAGICVLACLADNDCSGAEKCCHTGCGYACMKPLETRGRR</sequence>
<feature type="domain" description="WAP" evidence="4">
    <location>
        <begin position="42"/>
        <end position="87"/>
    </location>
</feature>
<evidence type="ECO:0000259" key="4">
    <source>
        <dbReference type="PROSITE" id="PS51390"/>
    </source>
</evidence>
<feature type="domain" description="WAP" evidence="4">
    <location>
        <begin position="88"/>
        <end position="135"/>
    </location>
</feature>
<dbReference type="EMBL" id="CALNXK010000233">
    <property type="protein sequence ID" value="CAH3177971.1"/>
    <property type="molecule type" value="Genomic_DNA"/>
</dbReference>
<dbReference type="PRINTS" id="PR00003">
    <property type="entry name" value="4DISULPHCORE"/>
</dbReference>
<keyword evidence="6" id="KW-1185">Reference proteome</keyword>
<dbReference type="InterPro" id="IPR050514">
    <property type="entry name" value="WAP_four-disulfide_core"/>
</dbReference>
<dbReference type="PANTHER" id="PTHR19441:SF30">
    <property type="entry name" value="ELAFIN"/>
    <property type="match status" value="1"/>
</dbReference>
<dbReference type="InterPro" id="IPR036645">
    <property type="entry name" value="Elafin-like_sf"/>
</dbReference>
<dbReference type="Gene3D" id="4.10.75.10">
    <property type="entry name" value="Elafin-like"/>
    <property type="match status" value="2"/>
</dbReference>
<evidence type="ECO:0000256" key="1">
    <source>
        <dbReference type="ARBA" id="ARBA00022729"/>
    </source>
</evidence>
<dbReference type="Proteomes" id="UP001159405">
    <property type="component" value="Unassembled WGS sequence"/>
</dbReference>
<reference evidence="5 6" key="1">
    <citation type="submission" date="2022-05" db="EMBL/GenBank/DDBJ databases">
        <authorList>
            <consortium name="Genoscope - CEA"/>
            <person name="William W."/>
        </authorList>
    </citation>
    <scope>NUCLEOTIDE SEQUENCE [LARGE SCALE GENOMIC DNA]</scope>
</reference>
<keyword evidence="2" id="KW-1015">Disulfide bond</keyword>
<dbReference type="PROSITE" id="PS51390">
    <property type="entry name" value="WAP"/>
    <property type="match status" value="2"/>
</dbReference>
<dbReference type="CDD" id="cd00199">
    <property type="entry name" value="WAP"/>
    <property type="match status" value="1"/>
</dbReference>
<keyword evidence="1 3" id="KW-0732">Signal</keyword>
<proteinExistence type="predicted"/>
<dbReference type="InterPro" id="IPR008197">
    <property type="entry name" value="WAP_dom"/>
</dbReference>
<evidence type="ECO:0000313" key="6">
    <source>
        <dbReference type="Proteomes" id="UP001159405"/>
    </source>
</evidence>